<dbReference type="Proteomes" id="UP000215059">
    <property type="component" value="Unassembled WGS sequence"/>
</dbReference>
<evidence type="ECO:0000313" key="4">
    <source>
        <dbReference type="Proteomes" id="UP000215059"/>
    </source>
</evidence>
<dbReference type="PANTHER" id="PTHR43268">
    <property type="entry name" value="THIOSULFATE SULFURTRANSFERASE/RHODANESE-LIKE DOMAIN-CONTAINING PROTEIN 2"/>
    <property type="match status" value="1"/>
</dbReference>
<evidence type="ECO:0000256" key="1">
    <source>
        <dbReference type="HAMAP-Rule" id="MF_00469"/>
    </source>
</evidence>
<dbReference type="SMART" id="SM00450">
    <property type="entry name" value="RHOD"/>
    <property type="match status" value="1"/>
</dbReference>
<keyword evidence="1" id="KW-0819">tRNA processing</keyword>
<dbReference type="AlphaFoldDB" id="A0A235FBR8"/>
<proteinExistence type="inferred from homology"/>
<dbReference type="EC" id="1.14.-.-" evidence="1"/>
<accession>A0A235FBR8</accession>
<comment type="similarity">
    <text evidence="1">Belongs to the TrhO family.</text>
</comment>
<protein>
    <recommendedName>
        <fullName evidence="1">tRNA uridine(34) hydroxylase</fullName>
        <ecNumber evidence="1">1.14.-.-</ecNumber>
    </recommendedName>
    <alternativeName>
        <fullName evidence="1">tRNA hydroxylation protein O</fullName>
    </alternativeName>
</protein>
<keyword evidence="4" id="KW-1185">Reference proteome</keyword>
<organism evidence="3 4">
    <name type="scientific">Fictibacillus aquaticus</name>
    <dbReference type="NCBI Taxonomy" id="2021314"/>
    <lineage>
        <taxon>Bacteria</taxon>
        <taxon>Bacillati</taxon>
        <taxon>Bacillota</taxon>
        <taxon>Bacilli</taxon>
        <taxon>Bacillales</taxon>
        <taxon>Fictibacillaceae</taxon>
        <taxon>Fictibacillus</taxon>
    </lineage>
</organism>
<dbReference type="RefSeq" id="WP_094250633.1">
    <property type="nucleotide sequence ID" value="NZ_JBHLXL010000001.1"/>
</dbReference>
<keyword evidence="1" id="KW-0560">Oxidoreductase</keyword>
<gene>
    <name evidence="1" type="primary">trhO</name>
    <name evidence="3" type="ORF">CGZ90_01865</name>
</gene>
<dbReference type="SUPFAM" id="SSF52821">
    <property type="entry name" value="Rhodanese/Cell cycle control phosphatase"/>
    <property type="match status" value="1"/>
</dbReference>
<dbReference type="GO" id="GO:0006400">
    <property type="term" value="P:tRNA modification"/>
    <property type="evidence" value="ECO:0007669"/>
    <property type="project" value="UniProtKB-UniRule"/>
</dbReference>
<dbReference type="NCBIfam" id="NF001135">
    <property type="entry name" value="PRK00142.1-3"/>
    <property type="match status" value="1"/>
</dbReference>
<dbReference type="HAMAP" id="MF_00469">
    <property type="entry name" value="TrhO"/>
    <property type="match status" value="1"/>
</dbReference>
<evidence type="ECO:0000259" key="2">
    <source>
        <dbReference type="PROSITE" id="PS50206"/>
    </source>
</evidence>
<sequence length="307" mass="35917">MTEKMPYRVLLYYKYVPIEDAESFKDEHLKFCKELGLKGRIIVAGEGINGTVSGTFEQTEAYMDHMKSDSRFADMVYKIDEVEEHAFKKMFVRHKKELVTWRLEDDVDPNVTTGKRLKPKEFYEALQQEDVIVIDGRNYYEYDIGHFRGAIRPEVTASRDFPKWVRENLADHKDKKILTYCTGGIRCEKFSGFLLKEGFTDVSQLEGGIVTYGKDEDVQGRLWDGKCYVFDERISVPVNRTEEDVIIAKCYYCGKTEDRYVNCANPECNRQHVCCEECEPKVKRSCTDECREHPRNRFQEELKSTQS</sequence>
<name>A0A235FBR8_9BACL</name>
<dbReference type="GO" id="GO:0016705">
    <property type="term" value="F:oxidoreductase activity, acting on paired donors, with incorporation or reduction of molecular oxygen"/>
    <property type="evidence" value="ECO:0007669"/>
    <property type="project" value="UniProtKB-UniRule"/>
</dbReference>
<dbReference type="InterPro" id="IPR001763">
    <property type="entry name" value="Rhodanese-like_dom"/>
</dbReference>
<dbReference type="CDD" id="cd01518">
    <property type="entry name" value="RHOD_YceA"/>
    <property type="match status" value="1"/>
</dbReference>
<dbReference type="InterPro" id="IPR040503">
    <property type="entry name" value="TRHO_N"/>
</dbReference>
<reference evidence="3 4" key="1">
    <citation type="submission" date="2017-07" db="EMBL/GenBank/DDBJ databases">
        <title>Fictibacillus sp. nov. GDSW-R2A3 Genome sequencing and assembly.</title>
        <authorList>
            <person name="Mayilraj S."/>
        </authorList>
    </citation>
    <scope>NUCLEOTIDE SEQUENCE [LARGE SCALE GENOMIC DNA]</scope>
    <source>
        <strain evidence="3 4">GDSW-R2A3</strain>
    </source>
</reference>
<comment type="catalytic activity">
    <reaction evidence="1">
        <text>uridine(34) in tRNA + AH2 + O2 = 5-hydroxyuridine(34) in tRNA + A + H2O</text>
        <dbReference type="Rhea" id="RHEA:64224"/>
        <dbReference type="Rhea" id="RHEA-COMP:11727"/>
        <dbReference type="Rhea" id="RHEA-COMP:13381"/>
        <dbReference type="ChEBI" id="CHEBI:13193"/>
        <dbReference type="ChEBI" id="CHEBI:15377"/>
        <dbReference type="ChEBI" id="CHEBI:15379"/>
        <dbReference type="ChEBI" id="CHEBI:17499"/>
        <dbReference type="ChEBI" id="CHEBI:65315"/>
        <dbReference type="ChEBI" id="CHEBI:136877"/>
    </reaction>
</comment>
<dbReference type="Gene3D" id="3.40.250.10">
    <property type="entry name" value="Rhodanese-like domain"/>
    <property type="match status" value="1"/>
</dbReference>
<dbReference type="PANTHER" id="PTHR43268:SF3">
    <property type="entry name" value="RHODANESE-LIKE DOMAIN-CONTAINING PROTEIN 7-RELATED"/>
    <property type="match status" value="1"/>
</dbReference>
<comment type="function">
    <text evidence="1">Catalyzes oxygen-dependent 5-hydroxyuridine (ho5U) modification at position 34 in tRNAs.</text>
</comment>
<dbReference type="Pfam" id="PF00581">
    <property type="entry name" value="Rhodanese"/>
    <property type="match status" value="1"/>
</dbReference>
<dbReference type="InterPro" id="IPR020936">
    <property type="entry name" value="TrhO"/>
</dbReference>
<dbReference type="EMBL" id="NOII01000001">
    <property type="protein sequence ID" value="OYD58672.1"/>
    <property type="molecule type" value="Genomic_DNA"/>
</dbReference>
<dbReference type="InterPro" id="IPR022111">
    <property type="entry name" value="Rhodanese_C"/>
</dbReference>
<feature type="domain" description="Rhodanese" evidence="2">
    <location>
        <begin position="127"/>
        <end position="221"/>
    </location>
</feature>
<dbReference type="InterPro" id="IPR036873">
    <property type="entry name" value="Rhodanese-like_dom_sf"/>
</dbReference>
<dbReference type="OrthoDB" id="9778326at2"/>
<dbReference type="Gene3D" id="3.30.70.100">
    <property type="match status" value="1"/>
</dbReference>
<dbReference type="Pfam" id="PF12368">
    <property type="entry name" value="Rhodanese_C"/>
    <property type="match status" value="1"/>
</dbReference>
<dbReference type="Pfam" id="PF17773">
    <property type="entry name" value="UPF0176_N"/>
    <property type="match status" value="1"/>
</dbReference>
<comment type="caution">
    <text evidence="3">The sequence shown here is derived from an EMBL/GenBank/DDBJ whole genome shotgun (WGS) entry which is preliminary data.</text>
</comment>
<evidence type="ECO:0000313" key="3">
    <source>
        <dbReference type="EMBL" id="OYD58672.1"/>
    </source>
</evidence>
<dbReference type="PROSITE" id="PS50206">
    <property type="entry name" value="RHODANESE_3"/>
    <property type="match status" value="1"/>
</dbReference>